<evidence type="ECO:0000259" key="1">
    <source>
        <dbReference type="Pfam" id="PF13614"/>
    </source>
</evidence>
<keyword evidence="3" id="KW-1185">Reference proteome</keyword>
<dbReference type="InterPro" id="IPR027417">
    <property type="entry name" value="P-loop_NTPase"/>
</dbReference>
<dbReference type="Pfam" id="PF13614">
    <property type="entry name" value="AAA_31"/>
    <property type="match status" value="1"/>
</dbReference>
<dbReference type="SUPFAM" id="SSF52540">
    <property type="entry name" value="P-loop containing nucleoside triphosphate hydrolases"/>
    <property type="match status" value="1"/>
</dbReference>
<dbReference type="RefSeq" id="WP_133432817.1">
    <property type="nucleotide sequence ID" value="NZ_SCWA01000029.1"/>
</dbReference>
<proteinExistence type="predicted"/>
<protein>
    <submittedName>
        <fullName evidence="2">ParA family protein</fullName>
    </submittedName>
</protein>
<dbReference type="Gene3D" id="3.40.50.300">
    <property type="entry name" value="P-loop containing nucleotide triphosphate hydrolases"/>
    <property type="match status" value="1"/>
</dbReference>
<comment type="caution">
    <text evidence="2">The sequence shown here is derived from an EMBL/GenBank/DDBJ whole genome shotgun (WGS) entry which is preliminary data.</text>
</comment>
<dbReference type="InterPro" id="IPR025669">
    <property type="entry name" value="AAA_dom"/>
</dbReference>
<accession>A0A4R6BAN7</accession>
<dbReference type="Proteomes" id="UP000295310">
    <property type="component" value="Unassembled WGS sequence"/>
</dbReference>
<dbReference type="InterPro" id="IPR050678">
    <property type="entry name" value="DNA_Partitioning_ATPase"/>
</dbReference>
<name>A0A4R6BAN7_9STAP</name>
<dbReference type="OrthoDB" id="9791162at2"/>
<sequence>MKIITFSAIKGGVGKTTLAYNFGQWLKHQDKKVLYVDLDHQCNLTQTFDIFENRGTVADIFIPKNEVQVISIDNSLSIIPGYMRLDEIEKNISTQSNKDMLFYMWLEDHFEELNLNQFDFIIIDTHPDFSTITKNAIAISHTVFSPITPSEHGFSSRDILIERFNEFKNEMVDFKTRESYITANLYFIANMVKHNTKSSREFMKILSKIDDVIAIIPNKELFNNTTLEKQSITDMSLEKSFYTKHKAFFDEYHETNLKLLEYIK</sequence>
<dbReference type="PANTHER" id="PTHR13696">
    <property type="entry name" value="P-LOOP CONTAINING NUCLEOSIDE TRIPHOSPHATE HYDROLASE"/>
    <property type="match status" value="1"/>
</dbReference>
<gene>
    <name evidence="2" type="ORF">ERX27_10790</name>
</gene>
<dbReference type="CDD" id="cd02042">
    <property type="entry name" value="ParAB_family"/>
    <property type="match status" value="1"/>
</dbReference>
<evidence type="ECO:0000313" key="2">
    <source>
        <dbReference type="EMBL" id="TDL93347.1"/>
    </source>
</evidence>
<evidence type="ECO:0000313" key="3">
    <source>
        <dbReference type="Proteomes" id="UP000295310"/>
    </source>
</evidence>
<organism evidence="2 3">
    <name type="scientific">Macrococcus brunensis</name>
    <dbReference type="NCBI Taxonomy" id="198483"/>
    <lineage>
        <taxon>Bacteria</taxon>
        <taxon>Bacillati</taxon>
        <taxon>Bacillota</taxon>
        <taxon>Bacilli</taxon>
        <taxon>Bacillales</taxon>
        <taxon>Staphylococcaceae</taxon>
        <taxon>Macrococcus</taxon>
    </lineage>
</organism>
<feature type="domain" description="AAA" evidence="1">
    <location>
        <begin position="1"/>
        <end position="170"/>
    </location>
</feature>
<dbReference type="EMBL" id="SCWA01000029">
    <property type="protein sequence ID" value="TDL93347.1"/>
    <property type="molecule type" value="Genomic_DNA"/>
</dbReference>
<reference evidence="2 3" key="1">
    <citation type="submission" date="2019-01" db="EMBL/GenBank/DDBJ databases">
        <title>Draft genome sequences of the type strains of six Macrococcus species.</title>
        <authorList>
            <person name="Mazhar S."/>
            <person name="Altermann E."/>
            <person name="Hill C."/>
            <person name="Mcauliffe O."/>
        </authorList>
    </citation>
    <scope>NUCLEOTIDE SEQUENCE [LARGE SCALE GENOMIC DNA]</scope>
    <source>
        <strain evidence="2 3">CCM4811</strain>
    </source>
</reference>
<dbReference type="PANTHER" id="PTHR13696:SF99">
    <property type="entry name" value="COBYRINIC ACID AC-DIAMIDE SYNTHASE"/>
    <property type="match status" value="1"/>
</dbReference>
<dbReference type="AlphaFoldDB" id="A0A4R6BAN7"/>